<dbReference type="Pfam" id="PF00874">
    <property type="entry name" value="PRD"/>
    <property type="match status" value="2"/>
</dbReference>
<feature type="domain" description="PRD" evidence="7">
    <location>
        <begin position="427"/>
        <end position="532"/>
    </location>
</feature>
<dbReference type="InterPro" id="IPR003593">
    <property type="entry name" value="AAA+_ATPase"/>
</dbReference>
<dbReference type="Pfam" id="PF03610">
    <property type="entry name" value="EIIA-man"/>
    <property type="match status" value="1"/>
</dbReference>
<dbReference type="SUPFAM" id="SSF63520">
    <property type="entry name" value="PTS-regulatory domain, PRD"/>
    <property type="match status" value="2"/>
</dbReference>
<dbReference type="InterPro" id="IPR004701">
    <property type="entry name" value="PTS_EIIA_man-typ"/>
</dbReference>
<dbReference type="EMBL" id="RCVZ01000008">
    <property type="protein sequence ID" value="RLQ94849.1"/>
    <property type="molecule type" value="Genomic_DNA"/>
</dbReference>
<feature type="domain" description="PRD" evidence="7">
    <location>
        <begin position="782"/>
        <end position="888"/>
    </location>
</feature>
<dbReference type="GO" id="GO:0003677">
    <property type="term" value="F:DNA binding"/>
    <property type="evidence" value="ECO:0007669"/>
    <property type="project" value="UniProtKB-KW"/>
</dbReference>
<dbReference type="PROSITE" id="PS51096">
    <property type="entry name" value="PTS_EIIA_TYPE_4"/>
    <property type="match status" value="1"/>
</dbReference>
<keyword evidence="9" id="KW-1185">Reference proteome</keyword>
<dbReference type="SUPFAM" id="SSF53062">
    <property type="entry name" value="PTS system fructose IIA component-like"/>
    <property type="match status" value="1"/>
</dbReference>
<evidence type="ECO:0000259" key="6">
    <source>
        <dbReference type="PROSITE" id="PS51096"/>
    </source>
</evidence>
<dbReference type="GO" id="GO:0009401">
    <property type="term" value="P:phosphoenolpyruvate-dependent sugar phosphotransferase system"/>
    <property type="evidence" value="ECO:0007669"/>
    <property type="project" value="InterPro"/>
</dbReference>
<dbReference type="InterPro" id="IPR027417">
    <property type="entry name" value="P-loop_NTPase"/>
</dbReference>
<dbReference type="PANTHER" id="PTHR32071:SF38">
    <property type="entry name" value="PSP OPERON TRANSCRIPTIONAL ACTIVATOR"/>
    <property type="match status" value="1"/>
</dbReference>
<dbReference type="Pfam" id="PF00158">
    <property type="entry name" value="Sigma54_activat"/>
    <property type="match status" value="1"/>
</dbReference>
<dbReference type="InterPro" id="IPR011991">
    <property type="entry name" value="ArsR-like_HTH"/>
</dbReference>
<dbReference type="InterPro" id="IPR036390">
    <property type="entry name" value="WH_DNA-bd_sf"/>
</dbReference>
<dbReference type="Gene3D" id="1.10.10.10">
    <property type="entry name" value="Winged helix-like DNA-binding domain superfamily/Winged helix DNA-binding domain"/>
    <property type="match status" value="1"/>
</dbReference>
<keyword evidence="3" id="KW-0067">ATP-binding</keyword>
<name>A0A3L7JXJ5_9BACI</name>
<dbReference type="CDD" id="cd00090">
    <property type="entry name" value="HTH_ARSR"/>
    <property type="match status" value="1"/>
</dbReference>
<organism evidence="8 9">
    <name type="scientific">Falsibacillus albus</name>
    <dbReference type="NCBI Taxonomy" id="2478915"/>
    <lineage>
        <taxon>Bacteria</taxon>
        <taxon>Bacillati</taxon>
        <taxon>Bacillota</taxon>
        <taxon>Bacilli</taxon>
        <taxon>Bacillales</taxon>
        <taxon>Bacillaceae</taxon>
        <taxon>Falsibacillus</taxon>
    </lineage>
</organism>
<comment type="caution">
    <text evidence="8">The sequence shown here is derived from an EMBL/GenBank/DDBJ whole genome shotgun (WGS) entry which is preliminary data.</text>
</comment>
<evidence type="ECO:0000256" key="3">
    <source>
        <dbReference type="ARBA" id="ARBA00022840"/>
    </source>
</evidence>
<dbReference type="GO" id="GO:0006355">
    <property type="term" value="P:regulation of DNA-templated transcription"/>
    <property type="evidence" value="ECO:0007669"/>
    <property type="project" value="InterPro"/>
</dbReference>
<dbReference type="SUPFAM" id="SSF52540">
    <property type="entry name" value="P-loop containing nucleoside triphosphate hydrolases"/>
    <property type="match status" value="1"/>
</dbReference>
<dbReference type="GO" id="GO:0005524">
    <property type="term" value="F:ATP binding"/>
    <property type="evidence" value="ECO:0007669"/>
    <property type="project" value="UniProtKB-KW"/>
</dbReference>
<feature type="domain" description="PTS EIIA type-4" evidence="6">
    <location>
        <begin position="536"/>
        <end position="663"/>
    </location>
</feature>
<dbReference type="InterPro" id="IPR036634">
    <property type="entry name" value="PRD_sf"/>
</dbReference>
<gene>
    <name evidence="8" type="ORF">D9X91_12740</name>
</gene>
<dbReference type="Gene3D" id="3.40.50.510">
    <property type="entry name" value="Phosphotransferase system, mannose-type IIA component"/>
    <property type="match status" value="1"/>
</dbReference>
<evidence type="ECO:0000313" key="8">
    <source>
        <dbReference type="EMBL" id="RLQ94849.1"/>
    </source>
</evidence>
<dbReference type="SMART" id="SM00382">
    <property type="entry name" value="AAA"/>
    <property type="match status" value="1"/>
</dbReference>
<dbReference type="InterPro" id="IPR002078">
    <property type="entry name" value="Sigma_54_int"/>
</dbReference>
<protein>
    <submittedName>
        <fullName evidence="8">Sigma-54-dependent transcriptional regulator</fullName>
    </submittedName>
</protein>
<dbReference type="InterPro" id="IPR011608">
    <property type="entry name" value="PRD"/>
</dbReference>
<evidence type="ECO:0000256" key="4">
    <source>
        <dbReference type="ARBA" id="ARBA00023125"/>
    </source>
</evidence>
<dbReference type="GO" id="GO:0016740">
    <property type="term" value="F:transferase activity"/>
    <property type="evidence" value="ECO:0007669"/>
    <property type="project" value="UniProtKB-KW"/>
</dbReference>
<proteinExistence type="predicted"/>
<dbReference type="InterPro" id="IPR036662">
    <property type="entry name" value="PTS_EIIA_man-typ_sf"/>
</dbReference>
<feature type="domain" description="Sigma-54 factor interaction" evidence="5">
    <location>
        <begin position="77"/>
        <end position="308"/>
    </location>
</feature>
<dbReference type="RefSeq" id="WP_121681012.1">
    <property type="nucleotide sequence ID" value="NZ_RCVZ01000008.1"/>
</dbReference>
<dbReference type="Gene3D" id="1.10.1790.10">
    <property type="entry name" value="PRD domain"/>
    <property type="match status" value="2"/>
</dbReference>
<evidence type="ECO:0000259" key="7">
    <source>
        <dbReference type="PROSITE" id="PS51372"/>
    </source>
</evidence>
<keyword evidence="1" id="KW-0808">Transferase</keyword>
<dbReference type="CDD" id="cd00009">
    <property type="entry name" value="AAA"/>
    <property type="match status" value="1"/>
</dbReference>
<evidence type="ECO:0000256" key="2">
    <source>
        <dbReference type="ARBA" id="ARBA00022741"/>
    </source>
</evidence>
<dbReference type="Proteomes" id="UP000276770">
    <property type="component" value="Unassembled WGS sequence"/>
</dbReference>
<evidence type="ECO:0000313" key="9">
    <source>
        <dbReference type="Proteomes" id="UP000276770"/>
    </source>
</evidence>
<keyword evidence="2" id="KW-0547">Nucleotide-binding</keyword>
<dbReference type="GO" id="GO:0016020">
    <property type="term" value="C:membrane"/>
    <property type="evidence" value="ECO:0007669"/>
    <property type="project" value="InterPro"/>
</dbReference>
<keyword evidence="4" id="KW-0238">DNA-binding</keyword>
<dbReference type="AlphaFoldDB" id="A0A3L7JXJ5"/>
<dbReference type="PANTHER" id="PTHR32071">
    <property type="entry name" value="TRANSCRIPTIONAL REGULATORY PROTEIN"/>
    <property type="match status" value="1"/>
</dbReference>
<dbReference type="InterPro" id="IPR036388">
    <property type="entry name" value="WH-like_DNA-bd_sf"/>
</dbReference>
<sequence>MNRQTRIFQAIKEMGADTGATASQIARNLQLDRANVSHDLNNLYKEGKLKKSKGRPIYFSLEENGDKDHILSKIDTFTQKNPSLHVAIEQGKAAILYPPKGLHTIIMGETGAGKSMFARMMHSFGLESGRFSNDFVSFNCADYSNNAQLLLSHLFGVKKGAYTGAVDQEGLIEKADQGILFLDEVHRLPPEGQEMFFKFLDDGTFRKLGEADQERSAKVMIICATSENAQSSLLQTFIRRIPMVITIPPLRERSEKERYEMIKDFFKEEAIQLGKEIFVSANTLYSFLYYPCPNNVGQLKNDIQLACARAYADFITEKKERIQINSTDLNAYVREGLAYRDNKPAIQLNHRYYIFSKQAEDAPMIEDPFEQTQNIYDLIERKHHELTDKGLPKNEINTLMDHEIEQSFTQYINSVKQKLDTADLLKVIDVKFIKLSEKIIQYAEERLQKRFDNKITLGLALHIHTSIERLKLGKEIMNPKLNSLRTFYKQEFWVALESLRLIEEDLKVNLPIDEAGYLTMFFKSEHMGLPEESREKVPVIVMMHGNSTASSMADTVNQLLNENYARSIDMPLHMSTAAAYESLKKMALKIKTKSGLLLLVDMGSLVSFGEKLQEDLGVPVRTIDAVSTPHVLEIVRKAVLGYSLDELYGELMTADYQVAKNPVNHDQPAKLAIVTACLTGHGSAKTIKNALKKYLSYDKNNFEFISINISERTEAARLIHTLSKEKRIVCIVSHFHLTDQYPQFSIEDVVRLKGIKEIQTLVDQEQIYLSMEETLHHHLEKLDARKIVPDIRRFLETVQEHLNTTINKNDLIGIVLHISCMLDRLNLDENPVSYSEKATYIENNKQMFNTLKEILIPLEKKYALTVPDDEICYIMNFFEWALEENQGAKG</sequence>
<dbReference type="PROSITE" id="PS50045">
    <property type="entry name" value="SIGMA54_INTERACT_4"/>
    <property type="match status" value="1"/>
</dbReference>
<dbReference type="OrthoDB" id="9771372at2"/>
<evidence type="ECO:0000259" key="5">
    <source>
        <dbReference type="PROSITE" id="PS50045"/>
    </source>
</evidence>
<reference evidence="8 9" key="1">
    <citation type="submission" date="2018-10" db="EMBL/GenBank/DDBJ databases">
        <title>Falsibacillus sp. genome draft.</title>
        <authorList>
            <person name="Shi S."/>
        </authorList>
    </citation>
    <scope>NUCLEOTIDE SEQUENCE [LARGE SCALE GENOMIC DNA]</scope>
    <source>
        <strain evidence="8 9">GY 10110</strain>
    </source>
</reference>
<dbReference type="Gene3D" id="3.40.50.300">
    <property type="entry name" value="P-loop containing nucleotide triphosphate hydrolases"/>
    <property type="match status" value="1"/>
</dbReference>
<dbReference type="PROSITE" id="PS51372">
    <property type="entry name" value="PRD_2"/>
    <property type="match status" value="2"/>
</dbReference>
<dbReference type="CDD" id="cd00133">
    <property type="entry name" value="PTS_IIB"/>
    <property type="match status" value="1"/>
</dbReference>
<accession>A0A3L7JXJ5</accession>
<dbReference type="SUPFAM" id="SSF46785">
    <property type="entry name" value="Winged helix' DNA-binding domain"/>
    <property type="match status" value="1"/>
</dbReference>
<evidence type="ECO:0000256" key="1">
    <source>
        <dbReference type="ARBA" id="ARBA00022679"/>
    </source>
</evidence>